<evidence type="ECO:0000313" key="2">
    <source>
        <dbReference type="Proteomes" id="UP000749646"/>
    </source>
</evidence>
<gene>
    <name evidence="1" type="ORF">BGZ65_003784</name>
</gene>
<keyword evidence="2" id="KW-1185">Reference proteome</keyword>
<feature type="non-terminal residue" evidence="1">
    <location>
        <position position="1"/>
    </location>
</feature>
<sequence length="149" mass="16244">LDPELSILFHRLTDKERKEYFSQRLSRRLLGPFDNRVFPNAQSTSSSPTSISASEFPPAPFPAAQLQGLVNLSCGACKNILLENNSNSGNQDGRGPIQRVVDLPFQSTAKNLSIAGCATRGKLGCKDRTSFSRRHLSPDEDAQAIDVGL</sequence>
<evidence type="ECO:0000313" key="1">
    <source>
        <dbReference type="EMBL" id="KAG0001117.1"/>
    </source>
</evidence>
<dbReference type="AlphaFoldDB" id="A0A9P6MIC2"/>
<accession>A0A9P6MIC2</accession>
<protein>
    <submittedName>
        <fullName evidence="1">Uncharacterized protein</fullName>
    </submittedName>
</protein>
<reference evidence="1" key="1">
    <citation type="journal article" date="2020" name="Fungal Divers.">
        <title>Resolving the Mortierellaceae phylogeny through synthesis of multi-gene phylogenetics and phylogenomics.</title>
        <authorList>
            <person name="Vandepol N."/>
            <person name="Liber J."/>
            <person name="Desiro A."/>
            <person name="Na H."/>
            <person name="Kennedy M."/>
            <person name="Barry K."/>
            <person name="Grigoriev I.V."/>
            <person name="Miller A.N."/>
            <person name="O'Donnell K."/>
            <person name="Stajich J.E."/>
            <person name="Bonito G."/>
        </authorList>
    </citation>
    <scope>NUCLEOTIDE SEQUENCE</scope>
    <source>
        <strain evidence="1">MES-2147</strain>
    </source>
</reference>
<dbReference type="EMBL" id="JAAAHW010000561">
    <property type="protein sequence ID" value="KAG0001117.1"/>
    <property type="molecule type" value="Genomic_DNA"/>
</dbReference>
<dbReference type="Proteomes" id="UP000749646">
    <property type="component" value="Unassembled WGS sequence"/>
</dbReference>
<name>A0A9P6MIC2_9FUNG</name>
<proteinExistence type="predicted"/>
<organism evidence="1 2">
    <name type="scientific">Modicella reniformis</name>
    <dbReference type="NCBI Taxonomy" id="1440133"/>
    <lineage>
        <taxon>Eukaryota</taxon>
        <taxon>Fungi</taxon>
        <taxon>Fungi incertae sedis</taxon>
        <taxon>Mucoromycota</taxon>
        <taxon>Mortierellomycotina</taxon>
        <taxon>Mortierellomycetes</taxon>
        <taxon>Mortierellales</taxon>
        <taxon>Mortierellaceae</taxon>
        <taxon>Modicella</taxon>
    </lineage>
</organism>
<comment type="caution">
    <text evidence="1">The sequence shown here is derived from an EMBL/GenBank/DDBJ whole genome shotgun (WGS) entry which is preliminary data.</text>
</comment>